<dbReference type="InterPro" id="IPR000120">
    <property type="entry name" value="Amidase"/>
</dbReference>
<dbReference type="RefSeq" id="WP_277830311.1">
    <property type="nucleotide sequence ID" value="NZ_JAAIVF010000001.1"/>
</dbReference>
<proteinExistence type="inferred from homology"/>
<dbReference type="PANTHER" id="PTHR11895">
    <property type="entry name" value="TRANSAMIDASE"/>
    <property type="match status" value="1"/>
</dbReference>
<dbReference type="SUPFAM" id="SSF75304">
    <property type="entry name" value="Amidase signature (AS) enzymes"/>
    <property type="match status" value="1"/>
</dbReference>
<comment type="similarity">
    <text evidence="2">Belongs to the amidase family.</text>
</comment>
<evidence type="ECO:0000256" key="1">
    <source>
        <dbReference type="ARBA" id="ARBA00001311"/>
    </source>
</evidence>
<dbReference type="EC" id="3.5.1.4" evidence="3"/>
<dbReference type="InterPro" id="IPR036928">
    <property type="entry name" value="AS_sf"/>
</dbReference>
<reference evidence="5" key="1">
    <citation type="submission" date="2022-08" db="EMBL/GenBank/DDBJ databases">
        <title>Genome analysis of Corynebacteriales strain.</title>
        <authorList>
            <person name="Lee S.D."/>
        </authorList>
    </citation>
    <scope>NUCLEOTIDE SEQUENCE</scope>
    <source>
        <strain evidence="5">D3-21</strain>
    </source>
</reference>
<dbReference type="Pfam" id="PF01425">
    <property type="entry name" value="Amidase"/>
    <property type="match status" value="1"/>
</dbReference>
<dbReference type="EMBL" id="JANRHA010000019">
    <property type="protein sequence ID" value="MDG3016902.1"/>
    <property type="molecule type" value="Genomic_DNA"/>
</dbReference>
<name>A0A9X4M6H7_9ACTN</name>
<evidence type="ECO:0000313" key="5">
    <source>
        <dbReference type="EMBL" id="MDG3016902.1"/>
    </source>
</evidence>
<accession>A0A9X4M6H7</accession>
<evidence type="ECO:0000259" key="4">
    <source>
        <dbReference type="Pfam" id="PF01425"/>
    </source>
</evidence>
<dbReference type="Gene3D" id="3.90.1300.10">
    <property type="entry name" value="Amidase signature (AS) domain"/>
    <property type="match status" value="1"/>
</dbReference>
<protein>
    <recommendedName>
        <fullName evidence="3">amidase</fullName>
        <ecNumber evidence="3">3.5.1.4</ecNumber>
    </recommendedName>
</protein>
<comment type="catalytic activity">
    <reaction evidence="1">
        <text>a monocarboxylic acid amide + H2O = a monocarboxylate + NH4(+)</text>
        <dbReference type="Rhea" id="RHEA:12020"/>
        <dbReference type="ChEBI" id="CHEBI:15377"/>
        <dbReference type="ChEBI" id="CHEBI:28938"/>
        <dbReference type="ChEBI" id="CHEBI:35757"/>
        <dbReference type="ChEBI" id="CHEBI:83628"/>
        <dbReference type="EC" id="3.5.1.4"/>
    </reaction>
</comment>
<evidence type="ECO:0000256" key="2">
    <source>
        <dbReference type="ARBA" id="ARBA00009199"/>
    </source>
</evidence>
<dbReference type="GO" id="GO:0004040">
    <property type="term" value="F:amidase activity"/>
    <property type="evidence" value="ECO:0007669"/>
    <property type="project" value="UniProtKB-EC"/>
</dbReference>
<dbReference type="InterPro" id="IPR023631">
    <property type="entry name" value="Amidase_dom"/>
</dbReference>
<dbReference type="AlphaFoldDB" id="A0A9X4M6H7"/>
<dbReference type="Proteomes" id="UP001152755">
    <property type="component" value="Unassembled WGS sequence"/>
</dbReference>
<evidence type="ECO:0000313" key="6">
    <source>
        <dbReference type="Proteomes" id="UP001152755"/>
    </source>
</evidence>
<comment type="caution">
    <text evidence="5">The sequence shown here is derived from an EMBL/GenBank/DDBJ whole genome shotgun (WGS) entry which is preliminary data.</text>
</comment>
<feature type="domain" description="Amidase" evidence="4">
    <location>
        <begin position="23"/>
        <end position="427"/>
    </location>
</feature>
<gene>
    <name evidence="5" type="ORF">NVS88_20320</name>
</gene>
<organism evidence="5 6">
    <name type="scientific">Speluncibacter jeojiensis</name>
    <dbReference type="NCBI Taxonomy" id="2710754"/>
    <lineage>
        <taxon>Bacteria</taxon>
        <taxon>Bacillati</taxon>
        <taxon>Actinomycetota</taxon>
        <taxon>Actinomycetes</taxon>
        <taxon>Mycobacteriales</taxon>
        <taxon>Speluncibacteraceae</taxon>
        <taxon>Speluncibacter</taxon>
    </lineage>
</organism>
<sequence length="448" mass="46044">MTDATAAQIAESVRTGSASATGAVERALARIAERDGEIGAFRRVRAAEAMAEAEQVAARTDLDRLPLAGVPVAIKDNVAVAGESLRDGSAGTSGQPAAADHPVVARLRAAGAVVVGLTNVPELCLWGTCDSSFGITRNPWSPGRTPGGSSGGSAAAVASGMVPVAHGNDGLGSIRIPAANCGLFGFRPGRDVVPAELGENAWFGMSENGPLTTTVADAALLLSVLAGRPELADPAPAPGLRIALAPGSPSPVIGVDPAWSGAAARAGEVLSGAGHTVTSARLPYPRNLAPLFERWTAGAAADARGLDRNLLAPRTRRHVAIGRVVERLRLVNPGQLVGLEARVREFFADHDVVLTPTLARFAPEAARWSEKSWLSNMAVNLRYAPFPALWNLLGWPAASVPAGVDPGTGLPVAVQLAALPGGESTLLALAAQLEALMPWQRVAPGYRD</sequence>
<evidence type="ECO:0000256" key="3">
    <source>
        <dbReference type="ARBA" id="ARBA00012922"/>
    </source>
</evidence>
<dbReference type="PANTHER" id="PTHR11895:SF7">
    <property type="entry name" value="GLUTAMYL-TRNA(GLN) AMIDOTRANSFERASE SUBUNIT A, MITOCHONDRIAL"/>
    <property type="match status" value="1"/>
</dbReference>
<keyword evidence="6" id="KW-1185">Reference proteome</keyword>